<feature type="compositionally biased region" description="Basic and acidic residues" evidence="2">
    <location>
        <begin position="17"/>
        <end position="29"/>
    </location>
</feature>
<dbReference type="SUPFAM" id="SSF48403">
    <property type="entry name" value="Ankyrin repeat"/>
    <property type="match status" value="1"/>
</dbReference>
<evidence type="ECO:0000313" key="4">
    <source>
        <dbReference type="Proteomes" id="UP001359485"/>
    </source>
</evidence>
<keyword evidence="4" id="KW-1185">Reference proteome</keyword>
<dbReference type="PROSITE" id="PS50297">
    <property type="entry name" value="ANK_REP_REGION"/>
    <property type="match status" value="1"/>
</dbReference>
<accession>A0ABR1AD96</accession>
<dbReference type="Proteomes" id="UP001359485">
    <property type="component" value="Unassembled WGS sequence"/>
</dbReference>
<dbReference type="Gene3D" id="1.25.40.20">
    <property type="entry name" value="Ankyrin repeat-containing domain"/>
    <property type="match status" value="1"/>
</dbReference>
<evidence type="ECO:0000256" key="1">
    <source>
        <dbReference type="PROSITE-ProRule" id="PRU00023"/>
    </source>
</evidence>
<keyword evidence="1" id="KW-0040">ANK repeat</keyword>
<organism evidence="3 4">
    <name type="scientific">Polyplax serrata</name>
    <name type="common">Common mouse louse</name>
    <dbReference type="NCBI Taxonomy" id="468196"/>
    <lineage>
        <taxon>Eukaryota</taxon>
        <taxon>Metazoa</taxon>
        <taxon>Ecdysozoa</taxon>
        <taxon>Arthropoda</taxon>
        <taxon>Hexapoda</taxon>
        <taxon>Insecta</taxon>
        <taxon>Pterygota</taxon>
        <taxon>Neoptera</taxon>
        <taxon>Paraneoptera</taxon>
        <taxon>Psocodea</taxon>
        <taxon>Troctomorpha</taxon>
        <taxon>Phthiraptera</taxon>
        <taxon>Anoplura</taxon>
        <taxon>Polyplacidae</taxon>
        <taxon>Polyplax</taxon>
    </lineage>
</organism>
<comment type="caution">
    <text evidence="3">The sequence shown here is derived from an EMBL/GenBank/DDBJ whole genome shotgun (WGS) entry which is preliminary data.</text>
</comment>
<sequence length="148" mass="16654">MDKEKEKKRGSKSEIGGVEREKERSTQDDPGGHFKAFYTSYLVRVSIAAERKCNMKYFYAILLGFTVYGAKSIENINVQEKNKKNNKLTNSEEPKVQYGRVNVLRWLLREAAMPALERSSNGAMALHYAAARGCLDCVKLLVETSALG</sequence>
<reference evidence="3 4" key="1">
    <citation type="submission" date="2023-09" db="EMBL/GenBank/DDBJ databases">
        <title>Genomes of two closely related lineages of the louse Polyplax serrata with different host specificities.</title>
        <authorList>
            <person name="Martinu J."/>
            <person name="Tarabai H."/>
            <person name="Stefka J."/>
            <person name="Hypsa V."/>
        </authorList>
    </citation>
    <scope>NUCLEOTIDE SEQUENCE [LARGE SCALE GENOMIC DNA]</scope>
    <source>
        <strain evidence="3">98ZLc_SE</strain>
    </source>
</reference>
<gene>
    <name evidence="3" type="ORF">RUM44_005332</name>
</gene>
<protein>
    <submittedName>
        <fullName evidence="3">Uncharacterized protein</fullName>
    </submittedName>
</protein>
<dbReference type="InterPro" id="IPR036770">
    <property type="entry name" value="Ankyrin_rpt-contain_sf"/>
</dbReference>
<feature type="repeat" description="ANK" evidence="1">
    <location>
        <begin position="121"/>
        <end position="146"/>
    </location>
</feature>
<name>A0ABR1AD96_POLSC</name>
<feature type="region of interest" description="Disordered" evidence="2">
    <location>
        <begin position="1"/>
        <end position="29"/>
    </location>
</feature>
<dbReference type="PROSITE" id="PS50088">
    <property type="entry name" value="ANK_REPEAT"/>
    <property type="match status" value="1"/>
</dbReference>
<dbReference type="EMBL" id="JAWJWF010000053">
    <property type="protein sequence ID" value="KAK6616975.1"/>
    <property type="molecule type" value="Genomic_DNA"/>
</dbReference>
<evidence type="ECO:0000313" key="3">
    <source>
        <dbReference type="EMBL" id="KAK6616975.1"/>
    </source>
</evidence>
<evidence type="ECO:0000256" key="2">
    <source>
        <dbReference type="SAM" id="MobiDB-lite"/>
    </source>
</evidence>
<dbReference type="Pfam" id="PF12796">
    <property type="entry name" value="Ank_2"/>
    <property type="match status" value="1"/>
</dbReference>
<dbReference type="InterPro" id="IPR002110">
    <property type="entry name" value="Ankyrin_rpt"/>
</dbReference>
<proteinExistence type="predicted"/>